<dbReference type="InterPro" id="IPR031248">
    <property type="entry name" value="RNF213"/>
</dbReference>
<keyword evidence="2" id="KW-1185">Reference proteome</keyword>
<evidence type="ECO:0000313" key="1">
    <source>
        <dbReference type="EMBL" id="KAJ7355099.1"/>
    </source>
</evidence>
<dbReference type="AlphaFoldDB" id="A0A9W9YKE2"/>
<proteinExistence type="predicted"/>
<dbReference type="GO" id="GO:0016887">
    <property type="term" value="F:ATP hydrolysis activity"/>
    <property type="evidence" value="ECO:0007669"/>
    <property type="project" value="InterPro"/>
</dbReference>
<reference evidence="1" key="1">
    <citation type="submission" date="2023-01" db="EMBL/GenBank/DDBJ databases">
        <title>Genome assembly of the deep-sea coral Lophelia pertusa.</title>
        <authorList>
            <person name="Herrera S."/>
            <person name="Cordes E."/>
        </authorList>
    </citation>
    <scope>NUCLEOTIDE SEQUENCE</scope>
    <source>
        <strain evidence="1">USNM1676648</strain>
        <tissue evidence="1">Polyp</tissue>
    </source>
</reference>
<dbReference type="OrthoDB" id="5976613at2759"/>
<gene>
    <name evidence="1" type="ORF">OS493_027888</name>
</gene>
<sequence length="206" mass="23006">METARITCLHTSCLGFAPLIFDLKPTFGFEELMTTCEQVWSVVDADPTLPKQLIDISRHMEWLQSVKQSHSSVDKTSLMEAQTINKQGVYCIGCLDENVSSSMLMEQLTLANVIQLKVPKGKNGNSKDYTLDDLKDLQSKLMLIAGKALQGKEDVDRFVDILQCVLRLAAAYISLCKAGEASHLMWRREFQCTPSLATNCSLNQII</sequence>
<dbReference type="EMBL" id="MU827327">
    <property type="protein sequence ID" value="KAJ7355099.1"/>
    <property type="molecule type" value="Genomic_DNA"/>
</dbReference>
<dbReference type="PANTHER" id="PTHR22605">
    <property type="entry name" value="RZ-TYPE DOMAIN-CONTAINING PROTEIN"/>
    <property type="match status" value="1"/>
</dbReference>
<protein>
    <submittedName>
        <fullName evidence="1">Uncharacterized protein</fullName>
    </submittedName>
</protein>
<comment type="caution">
    <text evidence="1">The sequence shown here is derived from an EMBL/GenBank/DDBJ whole genome shotgun (WGS) entry which is preliminary data.</text>
</comment>
<accession>A0A9W9YKE2</accession>
<dbReference type="PANTHER" id="PTHR22605:SF16">
    <property type="entry name" value="E3 UBIQUITIN-PROTEIN LIGASE RNF213"/>
    <property type="match status" value="1"/>
</dbReference>
<dbReference type="GO" id="GO:0004842">
    <property type="term" value="F:ubiquitin-protein transferase activity"/>
    <property type="evidence" value="ECO:0007669"/>
    <property type="project" value="InterPro"/>
</dbReference>
<organism evidence="1 2">
    <name type="scientific">Desmophyllum pertusum</name>
    <dbReference type="NCBI Taxonomy" id="174260"/>
    <lineage>
        <taxon>Eukaryota</taxon>
        <taxon>Metazoa</taxon>
        <taxon>Cnidaria</taxon>
        <taxon>Anthozoa</taxon>
        <taxon>Hexacorallia</taxon>
        <taxon>Scleractinia</taxon>
        <taxon>Caryophylliina</taxon>
        <taxon>Caryophylliidae</taxon>
        <taxon>Desmophyllum</taxon>
    </lineage>
</organism>
<name>A0A9W9YKE2_9CNID</name>
<dbReference type="Proteomes" id="UP001163046">
    <property type="component" value="Unassembled WGS sequence"/>
</dbReference>
<evidence type="ECO:0000313" key="2">
    <source>
        <dbReference type="Proteomes" id="UP001163046"/>
    </source>
</evidence>